<accession>A0A1L8CSQ2</accession>
<feature type="binding site" evidence="4">
    <location>
        <begin position="134"/>
        <end position="142"/>
    </location>
    <ligand>
        <name>ATP</name>
        <dbReference type="ChEBI" id="CHEBI:30616"/>
    </ligand>
</feature>
<dbReference type="EMBL" id="BDJK01000006">
    <property type="protein sequence ID" value="GAV21965.1"/>
    <property type="molecule type" value="Genomic_DNA"/>
</dbReference>
<dbReference type="GO" id="GO:0005524">
    <property type="term" value="F:ATP binding"/>
    <property type="evidence" value="ECO:0007669"/>
    <property type="project" value="UniProtKB-KW"/>
</dbReference>
<name>A0A1L8CSQ2_9THEO</name>
<keyword evidence="5" id="KW-0460">Magnesium</keyword>
<dbReference type="InterPro" id="IPR002698">
    <property type="entry name" value="FTHF_cligase"/>
</dbReference>
<dbReference type="GO" id="GO:0046872">
    <property type="term" value="F:metal ion binding"/>
    <property type="evidence" value="ECO:0007669"/>
    <property type="project" value="UniProtKB-KW"/>
</dbReference>
<evidence type="ECO:0000256" key="1">
    <source>
        <dbReference type="ARBA" id="ARBA00010638"/>
    </source>
</evidence>
<dbReference type="SUPFAM" id="SSF100950">
    <property type="entry name" value="NagB/RpiA/CoA transferase-like"/>
    <property type="match status" value="1"/>
</dbReference>
<proteinExistence type="inferred from homology"/>
<dbReference type="Gene3D" id="3.40.50.10420">
    <property type="entry name" value="NagB/RpiA/CoA transferase-like"/>
    <property type="match status" value="1"/>
</dbReference>
<dbReference type="STRING" id="870242.cpu_04750"/>
<keyword evidence="6" id="KW-0436">Ligase</keyword>
<protein>
    <recommendedName>
        <fullName evidence="5">5-formyltetrahydrofolate cyclo-ligase</fullName>
        <ecNumber evidence="5">6.3.3.2</ecNumber>
    </recommendedName>
</protein>
<feature type="binding site" evidence="4">
    <location>
        <begin position="4"/>
        <end position="8"/>
    </location>
    <ligand>
        <name>ATP</name>
        <dbReference type="ChEBI" id="CHEBI:30616"/>
    </ligand>
</feature>
<dbReference type="NCBIfam" id="TIGR02727">
    <property type="entry name" value="MTHFS_bact"/>
    <property type="match status" value="1"/>
</dbReference>
<keyword evidence="3 4" id="KW-0067">ATP-binding</keyword>
<evidence type="ECO:0000256" key="3">
    <source>
        <dbReference type="ARBA" id="ARBA00022840"/>
    </source>
</evidence>
<feature type="binding site" evidence="4">
    <location>
        <position position="55"/>
    </location>
    <ligand>
        <name>substrate</name>
    </ligand>
</feature>
<dbReference type="GO" id="GO:0035999">
    <property type="term" value="P:tetrahydrofolate interconversion"/>
    <property type="evidence" value="ECO:0007669"/>
    <property type="project" value="TreeGrafter"/>
</dbReference>
<dbReference type="PANTHER" id="PTHR23407:SF1">
    <property type="entry name" value="5-FORMYLTETRAHYDROFOLATE CYCLO-LIGASE"/>
    <property type="match status" value="1"/>
</dbReference>
<gene>
    <name evidence="6" type="ORF">cpu_04750</name>
</gene>
<keyword evidence="7" id="KW-1185">Reference proteome</keyword>
<evidence type="ECO:0000256" key="4">
    <source>
        <dbReference type="PIRSR" id="PIRSR006806-1"/>
    </source>
</evidence>
<dbReference type="Pfam" id="PF01812">
    <property type="entry name" value="5-FTHF_cyc-lig"/>
    <property type="match status" value="1"/>
</dbReference>
<dbReference type="RefSeq" id="WP_075858397.1">
    <property type="nucleotide sequence ID" value="NZ_BDJK01000006.1"/>
</dbReference>
<dbReference type="OrthoDB" id="9801938at2"/>
<comment type="caution">
    <text evidence="6">The sequence shown here is derived from an EMBL/GenBank/DDBJ whole genome shotgun (WGS) entry which is preliminary data.</text>
</comment>
<dbReference type="EC" id="6.3.3.2" evidence="5"/>
<organism evidence="6 7">
    <name type="scientific">Carboxydothermus pertinax</name>
    <dbReference type="NCBI Taxonomy" id="870242"/>
    <lineage>
        <taxon>Bacteria</taxon>
        <taxon>Bacillati</taxon>
        <taxon>Bacillota</taxon>
        <taxon>Clostridia</taxon>
        <taxon>Thermoanaerobacterales</taxon>
        <taxon>Thermoanaerobacteraceae</taxon>
        <taxon>Carboxydothermus</taxon>
    </lineage>
</organism>
<comment type="catalytic activity">
    <reaction evidence="5">
        <text>(6S)-5-formyl-5,6,7,8-tetrahydrofolate + ATP = (6R)-5,10-methenyltetrahydrofolate + ADP + phosphate</text>
        <dbReference type="Rhea" id="RHEA:10488"/>
        <dbReference type="ChEBI" id="CHEBI:30616"/>
        <dbReference type="ChEBI" id="CHEBI:43474"/>
        <dbReference type="ChEBI" id="CHEBI:57455"/>
        <dbReference type="ChEBI" id="CHEBI:57457"/>
        <dbReference type="ChEBI" id="CHEBI:456216"/>
        <dbReference type="EC" id="6.3.3.2"/>
    </reaction>
</comment>
<dbReference type="PIRSF" id="PIRSF006806">
    <property type="entry name" value="FTHF_cligase"/>
    <property type="match status" value="1"/>
</dbReference>
<dbReference type="InterPro" id="IPR037171">
    <property type="entry name" value="NagB/RpiA_transferase-like"/>
</dbReference>
<sequence length="192" mass="22295">MDDKKFLRKEILNKRAGQLPEEIEEKSAKILQLLKSFRDYQQSRTVMVYLDFRGEVRTREIIKDLWAHGKRVVIPVTILSEKKLLPVYLWDFGDLMEGTYGILEPKEEKRQVVALEEIDLILVPGVAFDLKGNRLGYGAGFYDRFLSKLRPGVKKVALAFELQIVPKIVSGPHDIPMDYIITEERLINCRLY</sequence>
<evidence type="ECO:0000313" key="6">
    <source>
        <dbReference type="EMBL" id="GAV21965.1"/>
    </source>
</evidence>
<comment type="similarity">
    <text evidence="1 5">Belongs to the 5-formyltetrahydrofolate cyclo-ligase family.</text>
</comment>
<dbReference type="Proteomes" id="UP000187485">
    <property type="component" value="Unassembled WGS sequence"/>
</dbReference>
<dbReference type="GO" id="GO:0030272">
    <property type="term" value="F:5-formyltetrahydrofolate cyclo-ligase activity"/>
    <property type="evidence" value="ECO:0007669"/>
    <property type="project" value="UniProtKB-EC"/>
</dbReference>
<comment type="cofactor">
    <cofactor evidence="5">
        <name>Mg(2+)</name>
        <dbReference type="ChEBI" id="CHEBI:18420"/>
    </cofactor>
</comment>
<dbReference type="PANTHER" id="PTHR23407">
    <property type="entry name" value="ATPASE INHIBITOR/5-FORMYLTETRAHYDROFOLATE CYCLO-LIGASE"/>
    <property type="match status" value="1"/>
</dbReference>
<dbReference type="InterPro" id="IPR024185">
    <property type="entry name" value="FTHF_cligase-like_sf"/>
</dbReference>
<dbReference type="GO" id="GO:0009396">
    <property type="term" value="P:folic acid-containing compound biosynthetic process"/>
    <property type="evidence" value="ECO:0007669"/>
    <property type="project" value="TreeGrafter"/>
</dbReference>
<evidence type="ECO:0000256" key="2">
    <source>
        <dbReference type="ARBA" id="ARBA00022741"/>
    </source>
</evidence>
<dbReference type="AlphaFoldDB" id="A0A1L8CSQ2"/>
<keyword evidence="2 4" id="KW-0547">Nucleotide-binding</keyword>
<feature type="binding site" evidence="4">
    <location>
        <position position="50"/>
    </location>
    <ligand>
        <name>substrate</name>
    </ligand>
</feature>
<reference evidence="7" key="1">
    <citation type="submission" date="2016-12" db="EMBL/GenBank/DDBJ databases">
        <title>Draft Genome Sequences od Carboxydothermus pertinax and islandicus, Hydrogenogenic Carboxydotrophic Bacteria.</title>
        <authorList>
            <person name="Fukuyama Y."/>
            <person name="Ohmae K."/>
            <person name="Yoneda Y."/>
            <person name="Yoshida T."/>
            <person name="Sako Y."/>
        </authorList>
    </citation>
    <scope>NUCLEOTIDE SEQUENCE [LARGE SCALE GENOMIC DNA]</scope>
    <source>
        <strain evidence="7">Ug1</strain>
    </source>
</reference>
<keyword evidence="5" id="KW-0479">Metal-binding</keyword>
<evidence type="ECO:0000313" key="7">
    <source>
        <dbReference type="Proteomes" id="UP000187485"/>
    </source>
</evidence>
<evidence type="ECO:0000256" key="5">
    <source>
        <dbReference type="RuleBase" id="RU361279"/>
    </source>
</evidence>